<dbReference type="InterPro" id="IPR022742">
    <property type="entry name" value="Hydrolase_4"/>
</dbReference>
<dbReference type="Pfam" id="PF12146">
    <property type="entry name" value="Hydrolase_4"/>
    <property type="match status" value="1"/>
</dbReference>
<feature type="domain" description="Serine aminopeptidase S33" evidence="1">
    <location>
        <begin position="30"/>
        <end position="265"/>
    </location>
</feature>
<dbReference type="Proteomes" id="UP001216907">
    <property type="component" value="Unassembled WGS sequence"/>
</dbReference>
<dbReference type="InterPro" id="IPR000073">
    <property type="entry name" value="AB_hydrolase_1"/>
</dbReference>
<dbReference type="RefSeq" id="WP_277862796.1">
    <property type="nucleotide sequence ID" value="NZ_JARRAG010000002.1"/>
</dbReference>
<dbReference type="InterPro" id="IPR029058">
    <property type="entry name" value="AB_hydrolase_fold"/>
</dbReference>
<organism evidence="2 3">
    <name type="scientific">Paludisphaera mucosa</name>
    <dbReference type="NCBI Taxonomy" id="3030827"/>
    <lineage>
        <taxon>Bacteria</taxon>
        <taxon>Pseudomonadati</taxon>
        <taxon>Planctomycetota</taxon>
        <taxon>Planctomycetia</taxon>
        <taxon>Isosphaerales</taxon>
        <taxon>Isosphaeraceae</taxon>
        <taxon>Paludisphaera</taxon>
    </lineage>
</organism>
<accession>A0ABT6FFZ7</accession>
<dbReference type="Gene3D" id="3.40.50.1820">
    <property type="entry name" value="alpha/beta hydrolase"/>
    <property type="match status" value="1"/>
</dbReference>
<proteinExistence type="predicted"/>
<dbReference type="PRINTS" id="PR00111">
    <property type="entry name" value="ABHYDROLASE"/>
</dbReference>
<protein>
    <submittedName>
        <fullName evidence="2">Lysophospholipase</fullName>
    </submittedName>
</protein>
<evidence type="ECO:0000259" key="1">
    <source>
        <dbReference type="Pfam" id="PF12146"/>
    </source>
</evidence>
<sequence>MTAVGQRLSELTVTAPGGRRLRGRWWRRRRPEGVVVVSHGFGEHGGLYTHLAEHLGSELNLDVVAHDFHGHGRSPGRRGVVRRYEDLIDDLDAVASWARLHFAHVPLFLLGHSNGGQVALRYALDHGDGLAGVVVSNPSIRLTLRVSRLKVAFGRLLLRLAPWATLPAMSDSHGKNRHPTVQEAYRRDVLRHNRINPPFYFGMIDGGELLLRRAGEFRTPLLTIVGGDDSIVDPASVRAFFDDVPIEDKTLMLYPSMTHEPFNELGRERVLDDVVRWLAPRLGGSHYG</sequence>
<evidence type="ECO:0000313" key="3">
    <source>
        <dbReference type="Proteomes" id="UP001216907"/>
    </source>
</evidence>
<evidence type="ECO:0000313" key="2">
    <source>
        <dbReference type="EMBL" id="MDG3006500.1"/>
    </source>
</evidence>
<dbReference type="SUPFAM" id="SSF53474">
    <property type="entry name" value="alpha/beta-Hydrolases"/>
    <property type="match status" value="1"/>
</dbReference>
<gene>
    <name evidence="2" type="ORF">PZE19_22240</name>
</gene>
<name>A0ABT6FFZ7_9BACT</name>
<dbReference type="PANTHER" id="PTHR11614">
    <property type="entry name" value="PHOSPHOLIPASE-RELATED"/>
    <property type="match status" value="1"/>
</dbReference>
<dbReference type="InterPro" id="IPR051044">
    <property type="entry name" value="MAG_DAG_Lipase"/>
</dbReference>
<comment type="caution">
    <text evidence="2">The sequence shown here is derived from an EMBL/GenBank/DDBJ whole genome shotgun (WGS) entry which is preliminary data.</text>
</comment>
<dbReference type="EMBL" id="JARRAG010000002">
    <property type="protein sequence ID" value="MDG3006500.1"/>
    <property type="molecule type" value="Genomic_DNA"/>
</dbReference>
<reference evidence="2 3" key="1">
    <citation type="submission" date="2023-03" db="EMBL/GenBank/DDBJ databases">
        <title>Paludisphaera mucosa sp. nov. a novel planctomycete from northern fen.</title>
        <authorList>
            <person name="Ivanova A."/>
        </authorList>
    </citation>
    <scope>NUCLEOTIDE SEQUENCE [LARGE SCALE GENOMIC DNA]</scope>
    <source>
        <strain evidence="2 3">Pla2</strain>
    </source>
</reference>
<keyword evidence="3" id="KW-1185">Reference proteome</keyword>